<sequence>MKATPVVGDVGLSTDDYRDMSYAAVTYLSCAEGPGEPGGQAPAFPGYALANADPGEVQQLYHGTKSDLGLIDTSGCEVYYDG</sequence>
<keyword evidence="2" id="KW-1185">Reference proteome</keyword>
<accession>A0AAV2KH72</accession>
<protein>
    <submittedName>
        <fullName evidence="1">Uncharacterized protein</fullName>
    </submittedName>
</protein>
<name>A0AAV2KH72_KNICA</name>
<dbReference type="EMBL" id="OZ035839">
    <property type="protein sequence ID" value="CAL1586887.1"/>
    <property type="molecule type" value="Genomic_DNA"/>
</dbReference>
<reference evidence="1 2" key="1">
    <citation type="submission" date="2024-04" db="EMBL/GenBank/DDBJ databases">
        <authorList>
            <person name="Waldvogel A.-M."/>
            <person name="Schoenle A."/>
        </authorList>
    </citation>
    <scope>NUCLEOTIDE SEQUENCE [LARGE SCALE GENOMIC DNA]</scope>
</reference>
<evidence type="ECO:0000313" key="1">
    <source>
        <dbReference type="EMBL" id="CAL1586887.1"/>
    </source>
</evidence>
<organism evidence="1 2">
    <name type="scientific">Knipowitschia caucasica</name>
    <name type="common">Caucasian dwarf goby</name>
    <name type="synonym">Pomatoschistus caucasicus</name>
    <dbReference type="NCBI Taxonomy" id="637954"/>
    <lineage>
        <taxon>Eukaryota</taxon>
        <taxon>Metazoa</taxon>
        <taxon>Chordata</taxon>
        <taxon>Craniata</taxon>
        <taxon>Vertebrata</taxon>
        <taxon>Euteleostomi</taxon>
        <taxon>Actinopterygii</taxon>
        <taxon>Neopterygii</taxon>
        <taxon>Teleostei</taxon>
        <taxon>Neoteleostei</taxon>
        <taxon>Acanthomorphata</taxon>
        <taxon>Gobiaria</taxon>
        <taxon>Gobiiformes</taxon>
        <taxon>Gobioidei</taxon>
        <taxon>Gobiidae</taxon>
        <taxon>Gobiinae</taxon>
        <taxon>Knipowitschia</taxon>
    </lineage>
</organism>
<dbReference type="AlphaFoldDB" id="A0AAV2KH72"/>
<proteinExistence type="predicted"/>
<gene>
    <name evidence="1" type="ORF">KC01_LOCUS16868</name>
</gene>
<dbReference type="Proteomes" id="UP001497482">
    <property type="component" value="Chromosome 17"/>
</dbReference>
<evidence type="ECO:0000313" key="2">
    <source>
        <dbReference type="Proteomes" id="UP001497482"/>
    </source>
</evidence>